<dbReference type="Proteomes" id="UP000198480">
    <property type="component" value="Unassembled WGS sequence"/>
</dbReference>
<dbReference type="Gene3D" id="2.120.10.30">
    <property type="entry name" value="TolB, C-terminal domain"/>
    <property type="match status" value="1"/>
</dbReference>
<evidence type="ECO:0000313" key="2">
    <source>
        <dbReference type="Proteomes" id="UP000198480"/>
    </source>
</evidence>
<dbReference type="SUPFAM" id="SSF101898">
    <property type="entry name" value="NHL repeat"/>
    <property type="match status" value="1"/>
</dbReference>
<dbReference type="OrthoDB" id="821905at2"/>
<sequence length="367" mass="42793">MKNKIKNSILFLFPILLFSFSCQVEKNESINVVSPTKEISINEIFHELEITPISFENIEGFGFVKKIEFLDNKLFILDDEFSKSLQIFDNKGGFIQKIQSFEKQNIYDFLIDIDNNIILLYTQGKRIEKYSIDGNYISTTRLDFVIEKLLTIQEGNLFCYLGYEPTSENEKFNIAVLDKNTFQLQNKLLPYQEEPILSIEATNIFSPSKKDKLFSIPFDNNVYRLTSENADIIYTLDFENQFLTPELLNQVENDFENKTTHIDGLVAFDDNLIFHYNKSGRPEYRLIRNNGAEVIKIKEGKNFTDFLISFSLLNHTIFKQGEFISVIDLDHFRGLIDHFGENIDPLHLKAFEGEALFAIFKYKFQTP</sequence>
<reference evidence="2" key="1">
    <citation type="submission" date="2017-06" db="EMBL/GenBank/DDBJ databases">
        <authorList>
            <person name="Varghese N."/>
            <person name="Submissions S."/>
        </authorList>
    </citation>
    <scope>NUCLEOTIDE SEQUENCE [LARGE SCALE GENOMIC DNA]</scope>
    <source>
        <strain evidence="2">5C</strain>
    </source>
</reference>
<dbReference type="PROSITE" id="PS51257">
    <property type="entry name" value="PROKAR_LIPOPROTEIN"/>
    <property type="match status" value="1"/>
</dbReference>
<dbReference type="EMBL" id="FZOK01000005">
    <property type="protein sequence ID" value="SNS18639.1"/>
    <property type="molecule type" value="Genomic_DNA"/>
</dbReference>
<dbReference type="Pfam" id="PF17170">
    <property type="entry name" value="DUF5128"/>
    <property type="match status" value="1"/>
</dbReference>
<proteinExistence type="predicted"/>
<evidence type="ECO:0000313" key="1">
    <source>
        <dbReference type="EMBL" id="SNS18639.1"/>
    </source>
</evidence>
<organism evidence="1 2">
    <name type="scientific">Belliella buryatensis</name>
    <dbReference type="NCBI Taxonomy" id="1500549"/>
    <lineage>
        <taxon>Bacteria</taxon>
        <taxon>Pseudomonadati</taxon>
        <taxon>Bacteroidota</taxon>
        <taxon>Cytophagia</taxon>
        <taxon>Cytophagales</taxon>
        <taxon>Cyclobacteriaceae</taxon>
        <taxon>Belliella</taxon>
    </lineage>
</organism>
<dbReference type="InterPro" id="IPR011042">
    <property type="entry name" value="6-blade_b-propeller_TolB-like"/>
</dbReference>
<name>A0A239CF92_9BACT</name>
<dbReference type="AlphaFoldDB" id="A0A239CF92"/>
<gene>
    <name evidence="1" type="ORF">SAMN06295967_1054</name>
</gene>
<accession>A0A239CF92</accession>
<keyword evidence="2" id="KW-1185">Reference proteome</keyword>
<protein>
    <submittedName>
        <fullName evidence="1">6-bladed beta-propeller protein</fullName>
    </submittedName>
</protein>